<proteinExistence type="predicted"/>
<dbReference type="EMBL" id="LN831776">
    <property type="protein sequence ID" value="CQR58356.1"/>
    <property type="molecule type" value="Genomic_DNA"/>
</dbReference>
<dbReference type="Proteomes" id="UP000033163">
    <property type="component" value="Chromosome I"/>
</dbReference>
<dbReference type="KEGG" id="pri:PRIO_5987"/>
<gene>
    <name evidence="3" type="ORF">PRIO_5987</name>
</gene>
<feature type="chain" id="PRO_5038718597" evidence="1">
    <location>
        <begin position="29"/>
        <end position="446"/>
    </location>
</feature>
<organism evidence="3 4">
    <name type="scientific">Paenibacillus riograndensis SBR5</name>
    <dbReference type="NCBI Taxonomy" id="1073571"/>
    <lineage>
        <taxon>Bacteria</taxon>
        <taxon>Bacillati</taxon>
        <taxon>Bacillota</taxon>
        <taxon>Bacilli</taxon>
        <taxon>Bacillales</taxon>
        <taxon>Paenibacillaceae</taxon>
        <taxon>Paenibacillus</taxon>
        <taxon>Paenibacillus sonchi group</taxon>
    </lineage>
</organism>
<evidence type="ECO:0000256" key="1">
    <source>
        <dbReference type="SAM" id="SignalP"/>
    </source>
</evidence>
<dbReference type="Gene3D" id="2.130.10.10">
    <property type="entry name" value="YVTN repeat-like/Quinoprotein amine dehydrogenase"/>
    <property type="match status" value="1"/>
</dbReference>
<dbReference type="PANTHER" id="PTHR34512:SF30">
    <property type="entry name" value="OUTER MEMBRANE PROTEIN ASSEMBLY FACTOR BAMB"/>
    <property type="match status" value="1"/>
</dbReference>
<dbReference type="PANTHER" id="PTHR34512">
    <property type="entry name" value="CELL SURFACE PROTEIN"/>
    <property type="match status" value="1"/>
</dbReference>
<reference evidence="4" key="1">
    <citation type="submission" date="2015-03" db="EMBL/GenBank/DDBJ databases">
        <authorList>
            <person name="Wibberg D."/>
        </authorList>
    </citation>
    <scope>NUCLEOTIDE SEQUENCE [LARGE SCALE GENOMIC DNA]</scope>
</reference>
<feature type="signal peptide" evidence="1">
    <location>
        <begin position="1"/>
        <end position="28"/>
    </location>
</feature>
<dbReference type="Pfam" id="PF13360">
    <property type="entry name" value="PQQ_2"/>
    <property type="match status" value="1"/>
</dbReference>
<feature type="domain" description="Pyrrolo-quinoline quinone repeat" evidence="2">
    <location>
        <begin position="54"/>
        <end position="271"/>
    </location>
</feature>
<keyword evidence="1" id="KW-0732">Signal</keyword>
<dbReference type="InterPro" id="IPR002372">
    <property type="entry name" value="PQQ_rpt_dom"/>
</dbReference>
<dbReference type="InterPro" id="IPR011047">
    <property type="entry name" value="Quinoprotein_ADH-like_sf"/>
</dbReference>
<dbReference type="STRING" id="483937.AMQ84_02145"/>
<dbReference type="Gene3D" id="2.40.128.630">
    <property type="match status" value="1"/>
</dbReference>
<protein>
    <submittedName>
        <fullName evidence="3">Putative secreted protein</fullName>
    </submittedName>
</protein>
<dbReference type="AlphaFoldDB" id="A0A0E4HHX7"/>
<accession>A0A0E4HHX7</accession>
<dbReference type="SUPFAM" id="SSF50998">
    <property type="entry name" value="Quinoprotein alcohol dehydrogenase-like"/>
    <property type="match status" value="1"/>
</dbReference>
<dbReference type="PATRIC" id="fig|1073571.4.peg.6418"/>
<dbReference type="RefSeq" id="WP_020429514.1">
    <property type="nucleotide sequence ID" value="NZ_AGBD01000870.1"/>
</dbReference>
<dbReference type="InterPro" id="IPR015943">
    <property type="entry name" value="WD40/YVTN_repeat-like_dom_sf"/>
</dbReference>
<name>A0A0E4HHX7_9BACL</name>
<evidence type="ECO:0000259" key="2">
    <source>
        <dbReference type="Pfam" id="PF13360"/>
    </source>
</evidence>
<sequence>MKKLQVRQRACAIIAGLSLLFAPYSVHSAWADSHTSYIGNNSDYDWTATTPGAKTVWTQTMDMNTAAADYETMNQGSAVTGGGKAYVIQKGQAVAINVQTGKVAWKYGAKLLGPLLYQKGVVYARSEGGTIYAVHADTGRNKWSSTVKAKGKLSIDQDQLYAADSDIMAFRLGDGKFLWKDNYSEALFSPLVFQGNLVFAQNSSSGVYTYMVLHAFDRTTGKHLWEADNQALPLTAANGTVLSQRLSNLIDLVPLTTLDSLDAKTGKRVKTAEYNPKNIDPVNPEPVNGVISSGGRAWLLGGQIYIGEGNSLYSYPLEADPSKVKAIKYTASGSGLSLDYAAGPYDGRVFFSNAQAVYGIKTANQSPVPYPSGGQIARFDLLGHGMYLAEPSGKLMAINLLTAKPVLQLQTSGRVFGPTLLESGMIIVQSQGKLTAFKEPASLRMQ</sequence>
<evidence type="ECO:0000313" key="3">
    <source>
        <dbReference type="EMBL" id="CQR58356.1"/>
    </source>
</evidence>
<evidence type="ECO:0000313" key="4">
    <source>
        <dbReference type="Proteomes" id="UP000033163"/>
    </source>
</evidence>
<dbReference type="HOGENOM" id="CLU_608128_0_0_9"/>
<dbReference type="SMART" id="SM00564">
    <property type="entry name" value="PQQ"/>
    <property type="match status" value="3"/>
</dbReference>
<dbReference type="InterPro" id="IPR018391">
    <property type="entry name" value="PQQ_b-propeller_rpt"/>
</dbReference>